<reference evidence="1" key="1">
    <citation type="submission" date="2019-08" db="EMBL/GenBank/DDBJ databases">
        <authorList>
            <person name="Kucharzyk K."/>
            <person name="Murdoch R.W."/>
            <person name="Higgins S."/>
            <person name="Loffler F."/>
        </authorList>
    </citation>
    <scope>NUCLEOTIDE SEQUENCE</scope>
</reference>
<dbReference type="EMBL" id="VSSQ01023988">
    <property type="protein sequence ID" value="MPM71255.1"/>
    <property type="molecule type" value="Genomic_DNA"/>
</dbReference>
<proteinExistence type="predicted"/>
<organism evidence="1">
    <name type="scientific">bioreactor metagenome</name>
    <dbReference type="NCBI Taxonomy" id="1076179"/>
    <lineage>
        <taxon>unclassified sequences</taxon>
        <taxon>metagenomes</taxon>
        <taxon>ecological metagenomes</taxon>
    </lineage>
</organism>
<sequence>MLKDQAEIFPLHLVYCLVIDNRQTVQLGLFLVETFGVGCFFELAHPTKVGIHGVKCVNGNAVVRVRIRPTMRHGGVIHRQNLHHLLVRLNRPVNQ</sequence>
<evidence type="ECO:0000313" key="1">
    <source>
        <dbReference type="EMBL" id="MPM71255.1"/>
    </source>
</evidence>
<dbReference type="AlphaFoldDB" id="A0A645C140"/>
<name>A0A645C140_9ZZZZ</name>
<protein>
    <submittedName>
        <fullName evidence="1">Uncharacterized protein</fullName>
    </submittedName>
</protein>
<accession>A0A645C140</accession>
<comment type="caution">
    <text evidence="1">The sequence shown here is derived from an EMBL/GenBank/DDBJ whole genome shotgun (WGS) entry which is preliminary data.</text>
</comment>
<gene>
    <name evidence="1" type="ORF">SDC9_118218</name>
</gene>